<evidence type="ECO:0000313" key="2">
    <source>
        <dbReference type="EMBL" id="CAD8194003.1"/>
    </source>
</evidence>
<dbReference type="OrthoDB" id="319481at2759"/>
<keyword evidence="1" id="KW-0175">Coiled coil</keyword>
<sequence>MSFKEEKKICSKNQLEITTIDQKQLTVKEDKYQCIKFLIEKIYSNMVLVDQTEIMIKEMKNQIIKIKENQKRIENIKQIECLIKQFKGQIKYVKDNILINIHSRIQTIKKDFEEYDSNSKIYKFEDEGDFYQKLQRYFNFEISFGIRQIR</sequence>
<organism evidence="2 3">
    <name type="scientific">Paramecium pentaurelia</name>
    <dbReference type="NCBI Taxonomy" id="43138"/>
    <lineage>
        <taxon>Eukaryota</taxon>
        <taxon>Sar</taxon>
        <taxon>Alveolata</taxon>
        <taxon>Ciliophora</taxon>
        <taxon>Intramacronucleata</taxon>
        <taxon>Oligohymenophorea</taxon>
        <taxon>Peniculida</taxon>
        <taxon>Parameciidae</taxon>
        <taxon>Paramecium</taxon>
    </lineage>
</organism>
<gene>
    <name evidence="2" type="ORF">PPENT_87.1.T1050163</name>
</gene>
<feature type="coiled-coil region" evidence="1">
    <location>
        <begin position="49"/>
        <end position="76"/>
    </location>
</feature>
<dbReference type="EMBL" id="CAJJDO010000105">
    <property type="protein sequence ID" value="CAD8194003.1"/>
    <property type="molecule type" value="Genomic_DNA"/>
</dbReference>
<keyword evidence="3" id="KW-1185">Reference proteome</keyword>
<evidence type="ECO:0000256" key="1">
    <source>
        <dbReference type="SAM" id="Coils"/>
    </source>
</evidence>
<proteinExistence type="predicted"/>
<evidence type="ECO:0000313" key="3">
    <source>
        <dbReference type="Proteomes" id="UP000689195"/>
    </source>
</evidence>
<reference evidence="2" key="1">
    <citation type="submission" date="2021-01" db="EMBL/GenBank/DDBJ databases">
        <authorList>
            <consortium name="Genoscope - CEA"/>
            <person name="William W."/>
        </authorList>
    </citation>
    <scope>NUCLEOTIDE SEQUENCE</scope>
</reference>
<accession>A0A8S1WVZ6</accession>
<dbReference type="Proteomes" id="UP000689195">
    <property type="component" value="Unassembled WGS sequence"/>
</dbReference>
<protein>
    <submittedName>
        <fullName evidence="2">Uncharacterized protein</fullName>
    </submittedName>
</protein>
<name>A0A8S1WVZ6_9CILI</name>
<comment type="caution">
    <text evidence="2">The sequence shown here is derived from an EMBL/GenBank/DDBJ whole genome shotgun (WGS) entry which is preliminary data.</text>
</comment>
<dbReference type="AlphaFoldDB" id="A0A8S1WVZ6"/>